<name>A0ABV8NHZ7_9SPHI</name>
<organism evidence="1 2">
    <name type="scientific">Pedobacter jamesrossensis</name>
    <dbReference type="NCBI Taxonomy" id="1908238"/>
    <lineage>
        <taxon>Bacteria</taxon>
        <taxon>Pseudomonadati</taxon>
        <taxon>Bacteroidota</taxon>
        <taxon>Sphingobacteriia</taxon>
        <taxon>Sphingobacteriales</taxon>
        <taxon>Sphingobacteriaceae</taxon>
        <taxon>Pedobacter</taxon>
    </lineage>
</organism>
<sequence>MGVAYHNKSYLEEKEETLKNQQEIADKKSNPKPLPFTEMVFEGITFKVINLAEADALIGNLTDFKGEQIYNVFEDTWRFPSYQENCFFLLTEEDVTLEKLDLDYSTEENSDVFILGFIFLKNLKTDKYILACDTDNSPALIVLGNVETVNIHLFGNVHYIGDGLQCDTLWAFTTMANSL</sequence>
<dbReference type="RefSeq" id="WP_378959423.1">
    <property type="nucleotide sequence ID" value="NZ_JBHRXC010000016.1"/>
</dbReference>
<proteinExistence type="predicted"/>
<keyword evidence="2" id="KW-1185">Reference proteome</keyword>
<dbReference type="Proteomes" id="UP001595792">
    <property type="component" value="Unassembled WGS sequence"/>
</dbReference>
<evidence type="ECO:0000313" key="2">
    <source>
        <dbReference type="Proteomes" id="UP001595792"/>
    </source>
</evidence>
<gene>
    <name evidence="1" type="ORF">ACFOUY_05250</name>
</gene>
<accession>A0ABV8NHZ7</accession>
<evidence type="ECO:0000313" key="1">
    <source>
        <dbReference type="EMBL" id="MFC4196094.1"/>
    </source>
</evidence>
<protein>
    <recommendedName>
        <fullName evidence="3">SMI1/KNR4 family protein</fullName>
    </recommendedName>
</protein>
<comment type="caution">
    <text evidence="1">The sequence shown here is derived from an EMBL/GenBank/DDBJ whole genome shotgun (WGS) entry which is preliminary data.</text>
</comment>
<evidence type="ECO:0008006" key="3">
    <source>
        <dbReference type="Google" id="ProtNLM"/>
    </source>
</evidence>
<dbReference type="EMBL" id="JBHSBY010000030">
    <property type="protein sequence ID" value="MFC4196094.1"/>
    <property type="molecule type" value="Genomic_DNA"/>
</dbReference>
<reference evidence="2" key="1">
    <citation type="journal article" date="2019" name="Int. J. Syst. Evol. Microbiol.">
        <title>The Global Catalogue of Microorganisms (GCM) 10K type strain sequencing project: providing services to taxonomists for standard genome sequencing and annotation.</title>
        <authorList>
            <consortium name="The Broad Institute Genomics Platform"/>
            <consortium name="The Broad Institute Genome Sequencing Center for Infectious Disease"/>
            <person name="Wu L."/>
            <person name="Ma J."/>
        </authorList>
    </citation>
    <scope>NUCLEOTIDE SEQUENCE [LARGE SCALE GENOMIC DNA]</scope>
    <source>
        <strain evidence="2">CCM 8689</strain>
    </source>
</reference>